<proteinExistence type="predicted"/>
<protein>
    <submittedName>
        <fullName evidence="1">Uncharacterized protein</fullName>
    </submittedName>
</protein>
<accession>A0A0D6JK90</accession>
<organism evidence="1 2">
    <name type="scientific">Candidatus Filomicrobium marinum</name>
    <dbReference type="NCBI Taxonomy" id="1608628"/>
    <lineage>
        <taxon>Bacteria</taxon>
        <taxon>Pseudomonadati</taxon>
        <taxon>Pseudomonadota</taxon>
        <taxon>Alphaproteobacteria</taxon>
        <taxon>Hyphomicrobiales</taxon>
        <taxon>Hyphomicrobiaceae</taxon>
        <taxon>Filomicrobium</taxon>
    </lineage>
</organism>
<evidence type="ECO:0000313" key="2">
    <source>
        <dbReference type="Proteomes" id="UP000033187"/>
    </source>
</evidence>
<dbReference type="AlphaFoldDB" id="A0A0D6JK90"/>
<dbReference type="EMBL" id="LN829119">
    <property type="protein sequence ID" value="CPR22107.1"/>
    <property type="molecule type" value="Genomic_DNA"/>
</dbReference>
<keyword evidence="2" id="KW-1185">Reference proteome</keyword>
<dbReference type="OrthoDB" id="7961037at2"/>
<dbReference type="Proteomes" id="UP000033187">
    <property type="component" value="Chromosome 1"/>
</dbReference>
<sequence>MIITHTVNHQGKHRVYLGGNFSLKAWLEQKDDTPAWTFAFDASEAPAHMSDPDAMRQWAYGLLSELAKALHVQLRDLMTVPFDVIAKLHTTSALHDKRIPSPQREVIETGYMPTLPGLKRTKADFTASDFKAYHDKGRSRGKR</sequence>
<evidence type="ECO:0000313" key="1">
    <source>
        <dbReference type="EMBL" id="CPR22107.1"/>
    </source>
</evidence>
<dbReference type="RefSeq" id="WP_046478314.1">
    <property type="nucleotide sequence ID" value="NZ_LN829118.1"/>
</dbReference>
<gene>
    <name evidence="1" type="ORF">YBN1229_v1_3540</name>
</gene>
<name>A0A0D6JK90_9HYPH</name>
<dbReference type="KEGG" id="fil:BN1229_v1_2375"/>
<reference evidence="2" key="1">
    <citation type="submission" date="2015-02" db="EMBL/GenBank/DDBJ databases">
        <authorList>
            <person name="Chooi Y.-H."/>
        </authorList>
    </citation>
    <scope>NUCLEOTIDE SEQUENCE [LARGE SCALE GENOMIC DNA]</scope>
    <source>
        <strain evidence="2">strain Y</strain>
    </source>
</reference>
<dbReference type="KEGG" id="fiy:BN1229_v1_3540"/>